<dbReference type="RefSeq" id="WP_006546602.1">
    <property type="nucleotide sequence ID" value="NZ_DS999543.1"/>
</dbReference>
<dbReference type="EMBL" id="ACFG01000030">
    <property type="protein sequence ID" value="EEH63811.1"/>
    <property type="molecule type" value="Genomic_DNA"/>
</dbReference>
<proteinExistence type="predicted"/>
<dbReference type="OrthoDB" id="3396763at2"/>
<comment type="caution">
    <text evidence="1">The sequence shown here is derived from an EMBL/GenBank/DDBJ whole genome shotgun (WGS) entry which is preliminary data.</text>
</comment>
<gene>
    <name evidence="1" type="ORF">HMPREF0044_0830</name>
</gene>
<protein>
    <recommendedName>
        <fullName evidence="3">TIGR03089 family protein</fullName>
    </recommendedName>
</protein>
<evidence type="ECO:0000313" key="1">
    <source>
        <dbReference type="EMBL" id="EEH63811.1"/>
    </source>
</evidence>
<evidence type="ECO:0000313" key="2">
    <source>
        <dbReference type="Proteomes" id="UP000010301"/>
    </source>
</evidence>
<evidence type="ECO:0008006" key="3">
    <source>
        <dbReference type="Google" id="ProtNLM"/>
    </source>
</evidence>
<dbReference type="eggNOG" id="COG0365">
    <property type="taxonomic scope" value="Bacteria"/>
</dbReference>
<organism evidence="1 2">
    <name type="scientific">Gleimia coleocanis DSM 15436</name>
    <dbReference type="NCBI Taxonomy" id="525245"/>
    <lineage>
        <taxon>Bacteria</taxon>
        <taxon>Bacillati</taxon>
        <taxon>Actinomycetota</taxon>
        <taxon>Actinomycetes</taxon>
        <taxon>Actinomycetales</taxon>
        <taxon>Actinomycetaceae</taxon>
        <taxon>Gleimia</taxon>
    </lineage>
</organism>
<dbReference type="HOGENOM" id="CLU_076053_0_0_11"/>
<dbReference type="AlphaFoldDB" id="C0VZV2"/>
<dbReference type="Proteomes" id="UP000010301">
    <property type="component" value="Unassembled WGS sequence"/>
</dbReference>
<name>C0VZV2_9ACTO</name>
<accession>C0VZV2</accession>
<keyword evidence="2" id="KW-1185">Reference proteome</keyword>
<dbReference type="STRING" id="525245.HMPREF0044_0830"/>
<sequence>MFTKSHLDNLLNTPGSLLTWYTPEGRLDFTGPNIYRWLAKTTNFLISEFGESPQALLILDLPPSWRTLYWLTSAGLAELAVTTDRSLVDEADLVVTTDASFASALAEEQPGLPVLLQDLGPLSLRWMGPTVPGALDAIGEISAQPDTLVYPASGEATDLVESDFIFPEDVQAAIITKAEPDYATRIWHAWSVGKRALWADTSLDIEAILKQETL</sequence>
<reference evidence="1 2" key="1">
    <citation type="submission" date="2009-01" db="EMBL/GenBank/DDBJ databases">
        <authorList>
            <person name="Qin X."/>
            <person name="Bachman B."/>
            <person name="Battles P."/>
            <person name="Bell A."/>
            <person name="Bess C."/>
            <person name="Bickham C."/>
            <person name="Chaboub L."/>
            <person name="Chen D."/>
            <person name="Coyle M."/>
            <person name="Deiros D.R."/>
            <person name="Dinh H."/>
            <person name="Forbes L."/>
            <person name="Fowler G."/>
            <person name="Francisco L."/>
            <person name="Fu Q."/>
            <person name="Gubbala S."/>
            <person name="Hale W."/>
            <person name="Han Y."/>
            <person name="Hemphill L."/>
            <person name="Highlander S.K."/>
            <person name="Hirani K."/>
            <person name="Hogues M."/>
            <person name="Jackson L."/>
            <person name="Jakkamsetti A."/>
            <person name="Javaid M."/>
            <person name="Jiang H."/>
            <person name="Korchina V."/>
            <person name="Kovar C."/>
            <person name="Lara F."/>
            <person name="Lee S."/>
            <person name="Mata R."/>
            <person name="Mathew T."/>
            <person name="Moen C."/>
            <person name="Morales K."/>
            <person name="Munidasa M."/>
            <person name="Nazareth L."/>
            <person name="Ngo R."/>
            <person name="Nguyen L."/>
            <person name="Okwuonu G."/>
            <person name="Ongeri F."/>
            <person name="Patil S."/>
            <person name="Petrosino J."/>
            <person name="Pham C."/>
            <person name="Pham P."/>
            <person name="Pu L.-L."/>
            <person name="Puazo M."/>
            <person name="Raj R."/>
            <person name="Reid J."/>
            <person name="Rouhana J."/>
            <person name="Saada N."/>
            <person name="Shang Y."/>
            <person name="Simmons D."/>
            <person name="Thornton R."/>
            <person name="Warren J."/>
            <person name="Weissenberger G."/>
            <person name="Zhang J."/>
            <person name="Zhang L."/>
            <person name="Zhou C."/>
            <person name="Zhu D."/>
            <person name="Muzny D."/>
            <person name="Worley K."/>
            <person name="Gibbs R."/>
        </authorList>
    </citation>
    <scope>NUCLEOTIDE SEQUENCE [LARGE SCALE GENOMIC DNA]</scope>
    <source>
        <strain evidence="1 2">DSM 15436</strain>
    </source>
</reference>